<organism evidence="2">
    <name type="scientific">Mesocestoides corti</name>
    <name type="common">Flatworm</name>
    <dbReference type="NCBI Taxonomy" id="53468"/>
    <lineage>
        <taxon>Eukaryota</taxon>
        <taxon>Metazoa</taxon>
        <taxon>Spiralia</taxon>
        <taxon>Lophotrochozoa</taxon>
        <taxon>Platyhelminthes</taxon>
        <taxon>Cestoda</taxon>
        <taxon>Eucestoda</taxon>
        <taxon>Cyclophyllidea</taxon>
        <taxon>Mesocestoididae</taxon>
        <taxon>Mesocestoides</taxon>
    </lineage>
</organism>
<keyword evidence="1" id="KW-1133">Transmembrane helix</keyword>
<protein>
    <submittedName>
        <fullName evidence="2">DUF2512 family protein</fullName>
    </submittedName>
</protein>
<evidence type="ECO:0000256" key="1">
    <source>
        <dbReference type="SAM" id="Phobius"/>
    </source>
</evidence>
<name>A0A5K3F2S5_MESCO</name>
<reference evidence="2" key="1">
    <citation type="submission" date="2019-11" db="UniProtKB">
        <authorList>
            <consortium name="WormBaseParasite"/>
        </authorList>
    </citation>
    <scope>IDENTIFICATION</scope>
</reference>
<accession>A0A5K3F2S5</accession>
<feature type="transmembrane region" description="Helical" evidence="1">
    <location>
        <begin position="55"/>
        <end position="76"/>
    </location>
</feature>
<keyword evidence="1" id="KW-0812">Transmembrane</keyword>
<evidence type="ECO:0000313" key="2">
    <source>
        <dbReference type="WBParaSite" id="MCU_005090-RA"/>
    </source>
</evidence>
<proteinExistence type="predicted"/>
<keyword evidence="1" id="KW-0472">Membrane</keyword>
<dbReference type="WBParaSite" id="MCU_005090-RA">
    <property type="protein sequence ID" value="MCU_005090-RA"/>
    <property type="gene ID" value="MCU_005090"/>
</dbReference>
<sequence>MLNFWAFKVGISLALIYASITTKPGVVNLAMVTVFAVFALSTIVSIFSLCTAFKGLLDAIINASIVAVSCFVFGGFKLRSSRGRID</sequence>
<feature type="transmembrane region" description="Helical" evidence="1">
    <location>
        <begin position="29"/>
        <end position="49"/>
    </location>
</feature>
<dbReference type="AlphaFoldDB" id="A0A5K3F2S5"/>